<dbReference type="EMBL" id="CAKKLH010000291">
    <property type="protein sequence ID" value="CAH0109198.1"/>
    <property type="molecule type" value="Genomic_DNA"/>
</dbReference>
<gene>
    <name evidence="7" type="ORF">DGAL_LOCUS12665</name>
</gene>
<dbReference type="InterPro" id="IPR029448">
    <property type="entry name" value="FANCD2"/>
</dbReference>
<feature type="region of interest" description="Disordered" evidence="6">
    <location>
        <begin position="1419"/>
        <end position="1474"/>
    </location>
</feature>
<comment type="similarity">
    <text evidence="5">Belongs to the Fanconi anemia protein FANCD2 family.</text>
</comment>
<dbReference type="PANTHER" id="PTHR32086:SF0">
    <property type="entry name" value="FANCONI ANEMIA GROUP D2 PROTEIN"/>
    <property type="match status" value="1"/>
</dbReference>
<evidence type="ECO:0000256" key="6">
    <source>
        <dbReference type="SAM" id="MobiDB-lite"/>
    </source>
</evidence>
<evidence type="ECO:0000256" key="3">
    <source>
        <dbReference type="ARBA" id="ARBA00022843"/>
    </source>
</evidence>
<name>A0A8J2S0P4_9CRUS</name>
<evidence type="ECO:0000313" key="8">
    <source>
        <dbReference type="Proteomes" id="UP000789390"/>
    </source>
</evidence>
<comment type="caution">
    <text evidence="7">The sequence shown here is derived from an EMBL/GenBank/DDBJ whole genome shotgun (WGS) entry which is preliminary data.</text>
</comment>
<comment type="subcellular location">
    <subcellularLocation>
        <location evidence="1">Nucleus</location>
    </subcellularLocation>
</comment>
<dbReference type="OrthoDB" id="10259640at2759"/>
<dbReference type="CDD" id="cd11721">
    <property type="entry name" value="FANCD2"/>
    <property type="match status" value="1"/>
</dbReference>
<proteinExistence type="inferred from homology"/>
<protein>
    <recommendedName>
        <fullName evidence="9">Fanconi anemia group D2 protein</fullName>
    </recommendedName>
</protein>
<feature type="compositionally biased region" description="Acidic residues" evidence="6">
    <location>
        <begin position="1437"/>
        <end position="1453"/>
    </location>
</feature>
<keyword evidence="3" id="KW-0832">Ubl conjugation</keyword>
<keyword evidence="2" id="KW-1017">Isopeptide bond</keyword>
<dbReference type="GO" id="GO:0036297">
    <property type="term" value="P:interstrand cross-link repair"/>
    <property type="evidence" value="ECO:0007669"/>
    <property type="project" value="TreeGrafter"/>
</dbReference>
<evidence type="ECO:0000256" key="5">
    <source>
        <dbReference type="ARBA" id="ARBA00093456"/>
    </source>
</evidence>
<sequence length="1474" mass="166556">MSRSNVTRKRATMMLDSDDEDDDSLHSLPPPKAKKRKENNIEDVATGPDDFIKALTEAGFYPRTGNLPNLLSVQQFDFQQSLRDHLMSSVHYPRSVEFFVNECDTFFSERNNFIKALHFTENLLEEESNHAMSLPQDSFVRMLLQIDEIQPKLMAAILKRFAKATKEERPSAAEVNLPSLILSQIAWLNRIVDPIHVVDTLLDLLNTSSTAIKKEIISCLPSVVGDKENVRVAFVLCELLDETNNSLTAAILDVLGDLSLPISDAAEIRLKVVKRLPTVPLETVPILLTFIFKRIQADEALDIIKEVGLHFDKIFKKRHERISKETVTDCISLSMESLQSSMIGSKSLSDTWIKEIQSKTDARQFFSLDLLVLLIQHRITVRRQDIELLIRKKIRAETLTTELVKETFKLYDCVLKNYFEQLCAIADTLILTSDPLVAQYGSMLFQEMFIHFDEFYQQEVVQALIQYVSCSGDRSSSNNSPANAALIVLQDLAETSWEHLVRFSVFIVSLLEYIEYMALPQVKRVMELLAKMAYGFSMTDEAKTSLSSFSAAIQSELLMIIKKQLAGKQVDYQRMGVLGSVALIHVLANPELVGELNGEIQLNQTTSSLTINDSGRNGVLNSEQRLAQAKAIFDMVIVSTKHVPEVNALFMDEMASTSLMHDIHPSLHGHLYEGVSDKFQENFVVDDTEQQIDNFQIQLSLQYGLDVVEEDSPAGPIVFLNIAPMTIQEQIRRERRDRESANKSSLITLMSHFRLLRNTIDSYEEANLEDIDALLGCPICLPVDAVMDNFNTMVQSDKDIVCRCYFYCINWFIEVINTFARSKPFRAKVIQRLRNVLELKGKFYRALAKNTSFMPPQSVFMGEPARALKEKGKAGPKKKTAAGKKGKGKGTKKANTTNNDTTMTTPNKSILHSTPRESILQASKLDFIASQPSKVVQPGVVVSSYSIHFRELDLSVFVLLSAPLELTGEESPVALKPLDLEWLLGDFAVKLEHKLLTSAPKRGFPVKQDKSENESFLMLDLYVPMEVAKRSVTLIRRLTSHLEAISGYFQQLIEMSDGVLDGPEMYSEMAQQLGNSYTLIFRILNRIFSWHEFQKSTGAPLLEDSLRLIAIRVLDNAKTADMDQLHASSFDYIEKFSTSITSFACAIEHIHLLVTLYNHLPDPELSERLAKVAEGYLKRCWNDRDGESHKGQKFNRDIESLLQIYLLHGSKVFKKLEDIIGNAMAEVLESNEKDGNSESESFRTCNKATFTSYFRASFIALAENVKKIPGPTDSPASVKTTFKTWEKVVNLLNQLVETVKTNDKRIILMSCLKYGRFVIEAFHKSAMPLLDKEFKNVKEESQELLKNLQKSTRTLQNVCNHAKISSDQTLAANIPAMTRIREALFYRVKHMLAAHGCAGAFWIGNLKNKNLKGQEILSQESVEESDDGRQSRAESSSEQEDSDEEEEEDDDDVTVMRDNVPEGSIDSDSRSREY</sequence>
<dbReference type="GO" id="GO:0005634">
    <property type="term" value="C:nucleus"/>
    <property type="evidence" value="ECO:0007669"/>
    <property type="project" value="UniProtKB-SubCell"/>
</dbReference>
<reference evidence="7" key="1">
    <citation type="submission" date="2021-11" db="EMBL/GenBank/DDBJ databases">
        <authorList>
            <person name="Schell T."/>
        </authorList>
    </citation>
    <scope>NUCLEOTIDE SEQUENCE</scope>
    <source>
        <strain evidence="7">M5</strain>
    </source>
</reference>
<keyword evidence="8" id="KW-1185">Reference proteome</keyword>
<feature type="region of interest" description="Disordered" evidence="6">
    <location>
        <begin position="869"/>
        <end position="910"/>
    </location>
</feature>
<feature type="region of interest" description="Disordered" evidence="6">
    <location>
        <begin position="1"/>
        <end position="41"/>
    </location>
</feature>
<organism evidence="7 8">
    <name type="scientific">Daphnia galeata</name>
    <dbReference type="NCBI Taxonomy" id="27404"/>
    <lineage>
        <taxon>Eukaryota</taxon>
        <taxon>Metazoa</taxon>
        <taxon>Ecdysozoa</taxon>
        <taxon>Arthropoda</taxon>
        <taxon>Crustacea</taxon>
        <taxon>Branchiopoda</taxon>
        <taxon>Diplostraca</taxon>
        <taxon>Cladocera</taxon>
        <taxon>Anomopoda</taxon>
        <taxon>Daphniidae</taxon>
        <taxon>Daphnia</taxon>
    </lineage>
</organism>
<evidence type="ECO:0000313" key="7">
    <source>
        <dbReference type="EMBL" id="CAH0109198.1"/>
    </source>
</evidence>
<accession>A0A8J2S0P4</accession>
<dbReference type="GO" id="GO:0007129">
    <property type="term" value="P:homologous chromosome pairing at meiosis"/>
    <property type="evidence" value="ECO:0007669"/>
    <property type="project" value="TreeGrafter"/>
</dbReference>
<dbReference type="GO" id="GO:1990918">
    <property type="term" value="P:double-strand break repair involved in meiotic recombination"/>
    <property type="evidence" value="ECO:0007669"/>
    <property type="project" value="TreeGrafter"/>
</dbReference>
<evidence type="ECO:0000256" key="4">
    <source>
        <dbReference type="ARBA" id="ARBA00023242"/>
    </source>
</evidence>
<evidence type="ECO:0000256" key="1">
    <source>
        <dbReference type="ARBA" id="ARBA00004123"/>
    </source>
</evidence>
<dbReference type="GO" id="GO:0000793">
    <property type="term" value="C:condensed chromosome"/>
    <property type="evidence" value="ECO:0007669"/>
    <property type="project" value="TreeGrafter"/>
</dbReference>
<keyword evidence="4" id="KW-0539">Nucleus</keyword>
<feature type="compositionally biased region" description="Low complexity" evidence="6">
    <location>
        <begin position="893"/>
        <end position="908"/>
    </location>
</feature>
<dbReference type="InterPro" id="IPR016024">
    <property type="entry name" value="ARM-type_fold"/>
</dbReference>
<dbReference type="GO" id="GO:0070182">
    <property type="term" value="F:DNA polymerase binding"/>
    <property type="evidence" value="ECO:0007669"/>
    <property type="project" value="TreeGrafter"/>
</dbReference>
<dbReference type="SUPFAM" id="SSF48371">
    <property type="entry name" value="ARM repeat"/>
    <property type="match status" value="1"/>
</dbReference>
<dbReference type="Pfam" id="PF14631">
    <property type="entry name" value="FancD2"/>
    <property type="match status" value="1"/>
</dbReference>
<evidence type="ECO:0008006" key="9">
    <source>
        <dbReference type="Google" id="ProtNLM"/>
    </source>
</evidence>
<dbReference type="Proteomes" id="UP000789390">
    <property type="component" value="Unassembled WGS sequence"/>
</dbReference>
<dbReference type="PANTHER" id="PTHR32086">
    <property type="entry name" value="FANCONI ANEMIA GROUP D2 PROTEIN"/>
    <property type="match status" value="1"/>
</dbReference>
<dbReference type="GO" id="GO:0031573">
    <property type="term" value="P:mitotic intra-S DNA damage checkpoint signaling"/>
    <property type="evidence" value="ECO:0007669"/>
    <property type="project" value="TreeGrafter"/>
</dbReference>
<feature type="compositionally biased region" description="Basic residues" evidence="6">
    <location>
        <begin position="874"/>
        <end position="892"/>
    </location>
</feature>
<feature type="compositionally biased region" description="Basic residues" evidence="6">
    <location>
        <begin position="1"/>
        <end position="11"/>
    </location>
</feature>
<evidence type="ECO:0000256" key="2">
    <source>
        <dbReference type="ARBA" id="ARBA00022499"/>
    </source>
</evidence>